<dbReference type="EMBL" id="KM065745">
    <property type="protein sequence ID" value="AIH15741.1"/>
    <property type="molecule type" value="Genomic_DNA"/>
</dbReference>
<dbReference type="AlphaFoldDB" id="A0A075X8N4"/>
<accession>A0A075X8N4</accession>
<dbReference type="InterPro" id="IPR052242">
    <property type="entry name" value="Mito_3-hydroxyacyl-CoA_DH"/>
</dbReference>
<protein>
    <submittedName>
        <fullName evidence="10">3-hydroxybutyryl-CoA dehydrogenase</fullName>
    </submittedName>
</protein>
<dbReference type="InterPro" id="IPR008927">
    <property type="entry name" value="6-PGluconate_DH-like_C_sf"/>
</dbReference>
<dbReference type="Gene3D" id="3.40.50.720">
    <property type="entry name" value="NAD(P)-binding Rossmann-like Domain"/>
    <property type="match status" value="1"/>
</dbReference>
<keyword evidence="3" id="KW-0560">Oxidoreductase</keyword>
<dbReference type="Pfam" id="PF02737">
    <property type="entry name" value="3HCDH_N"/>
    <property type="match status" value="1"/>
</dbReference>
<dbReference type="InterPro" id="IPR022694">
    <property type="entry name" value="3-OHacyl-CoA_DH"/>
</dbReference>
<reference evidence="10" key="1">
    <citation type="journal article" date="2015" name="Appl. Environ. Microbiol.">
        <title>Molecular mechanism of nicotine degradation by a newly isolated strain, Ochrobactrum sp. strain SJY1.</title>
        <authorList>
            <person name="Yu H."/>
            <person name="Tang H."/>
            <person name="Zhu X."/>
            <person name="Li Y."/>
            <person name="Xu P."/>
        </authorList>
    </citation>
    <scope>NUCLEOTIDE SEQUENCE</scope>
    <source>
        <strain evidence="10">SJY1</strain>
    </source>
</reference>
<dbReference type="InterPro" id="IPR006108">
    <property type="entry name" value="3HC_DH_C"/>
</dbReference>
<organism evidence="10">
    <name type="scientific">Ochrobactrum sp. SJY1</name>
    <dbReference type="NCBI Taxonomy" id="1526653"/>
    <lineage>
        <taxon>Bacteria</taxon>
        <taxon>Pseudomonadati</taxon>
        <taxon>Pseudomonadota</taxon>
        <taxon>Alphaproteobacteria</taxon>
        <taxon>Hyphomicrobiales</taxon>
        <taxon>Brucellaceae</taxon>
        <taxon>Brucella/Ochrobactrum group</taxon>
        <taxon>Ochrobactrum</taxon>
    </lineage>
</organism>
<dbReference type="PIRSF" id="PIRSF000105">
    <property type="entry name" value="HCDH"/>
    <property type="match status" value="1"/>
</dbReference>
<evidence type="ECO:0000256" key="7">
    <source>
        <dbReference type="PIRSR" id="PIRSR000105-1"/>
    </source>
</evidence>
<dbReference type="InterPro" id="IPR036291">
    <property type="entry name" value="NAD(P)-bd_dom_sf"/>
</dbReference>
<comment type="catalytic activity">
    <reaction evidence="6">
        <text>a (3S)-3-hydroxyacyl-CoA + NAD(+) = a 3-oxoacyl-CoA + NADH + H(+)</text>
        <dbReference type="Rhea" id="RHEA:22432"/>
        <dbReference type="ChEBI" id="CHEBI:15378"/>
        <dbReference type="ChEBI" id="CHEBI:57318"/>
        <dbReference type="ChEBI" id="CHEBI:57540"/>
        <dbReference type="ChEBI" id="CHEBI:57945"/>
        <dbReference type="ChEBI" id="CHEBI:90726"/>
        <dbReference type="EC" id="1.1.1.35"/>
    </reaction>
</comment>
<evidence type="ECO:0000256" key="1">
    <source>
        <dbReference type="ARBA" id="ARBA00005005"/>
    </source>
</evidence>
<keyword evidence="2" id="KW-0276">Fatty acid metabolism</keyword>
<dbReference type="GO" id="GO:0006635">
    <property type="term" value="P:fatty acid beta-oxidation"/>
    <property type="evidence" value="ECO:0007669"/>
    <property type="project" value="TreeGrafter"/>
</dbReference>
<name>A0A075X8N4_9HYPH</name>
<evidence type="ECO:0000256" key="2">
    <source>
        <dbReference type="ARBA" id="ARBA00022832"/>
    </source>
</evidence>
<dbReference type="PANTHER" id="PTHR43561:SF3">
    <property type="entry name" value="HYDROXYACYL-COENZYME A DEHYDROGENASE, MITOCHONDRIAL"/>
    <property type="match status" value="1"/>
</dbReference>
<feature type="site" description="Important for catalytic activity" evidence="7">
    <location>
        <position position="142"/>
    </location>
</feature>
<dbReference type="NCBIfam" id="NF006143">
    <property type="entry name" value="PRK08293.1"/>
    <property type="match status" value="1"/>
</dbReference>
<dbReference type="InterPro" id="IPR006176">
    <property type="entry name" value="3-OHacyl-CoA_DH_NAD-bd"/>
</dbReference>
<evidence type="ECO:0000313" key="10">
    <source>
        <dbReference type="EMBL" id="AIH15741.1"/>
    </source>
</evidence>
<comment type="pathway">
    <text evidence="1">Lipid metabolism; fatty acid beta-oxidation.</text>
</comment>
<dbReference type="GO" id="GO:0003857">
    <property type="term" value="F:(3S)-3-hydroxyacyl-CoA dehydrogenase (NAD+) activity"/>
    <property type="evidence" value="ECO:0007669"/>
    <property type="project" value="UniProtKB-EC"/>
</dbReference>
<evidence type="ECO:0000256" key="4">
    <source>
        <dbReference type="ARBA" id="ARBA00023027"/>
    </source>
</evidence>
<evidence type="ECO:0000256" key="6">
    <source>
        <dbReference type="ARBA" id="ARBA00049556"/>
    </source>
</evidence>
<proteinExistence type="predicted"/>
<keyword evidence="5" id="KW-0443">Lipid metabolism</keyword>
<feature type="domain" description="3-hydroxyacyl-CoA dehydrogenase NAD binding" evidence="9">
    <location>
        <begin position="5"/>
        <end position="185"/>
    </location>
</feature>
<sequence>MTIATVTVLGTGILGAQIALQAAWHGFSVIAYDIDEAALAKGRGLVDAFALRLLEDIPGADGASAEAAKARIAWTDDLEAAAGAADLVIEAIPEKLELKRQVYARLGAAAPPRTIFVTNSSTLLPSAMAGSTGRPERFLALHFANEIWKHNVAEVMGHAGTDPAVYEQVVAFARAIGMVPIEIRKEKAGYVLNSLLVPFLSAASGLLVDGIADPQAIDRTWKIATGAPKGPFEIYDIVGLGTAWYISSNGDPKAQAFARYLKENYIDKGKMGVASGEGFYVYGK</sequence>
<dbReference type="Gene3D" id="1.10.1040.10">
    <property type="entry name" value="N-(1-d-carboxylethyl)-l-norvaline Dehydrogenase, domain 2"/>
    <property type="match status" value="1"/>
</dbReference>
<evidence type="ECO:0000256" key="3">
    <source>
        <dbReference type="ARBA" id="ARBA00023002"/>
    </source>
</evidence>
<evidence type="ECO:0000256" key="5">
    <source>
        <dbReference type="ARBA" id="ARBA00023098"/>
    </source>
</evidence>
<feature type="domain" description="3-hydroxyacyl-CoA dehydrogenase C-terminal" evidence="8">
    <location>
        <begin position="189"/>
        <end position="282"/>
    </location>
</feature>
<dbReference type="InterPro" id="IPR013328">
    <property type="entry name" value="6PGD_dom2"/>
</dbReference>
<dbReference type="SUPFAM" id="SSF51735">
    <property type="entry name" value="NAD(P)-binding Rossmann-fold domains"/>
    <property type="match status" value="1"/>
</dbReference>
<dbReference type="PANTHER" id="PTHR43561">
    <property type="match status" value="1"/>
</dbReference>
<dbReference type="GO" id="GO:0070403">
    <property type="term" value="F:NAD+ binding"/>
    <property type="evidence" value="ECO:0007669"/>
    <property type="project" value="InterPro"/>
</dbReference>
<dbReference type="SUPFAM" id="SSF48179">
    <property type="entry name" value="6-phosphogluconate dehydrogenase C-terminal domain-like"/>
    <property type="match status" value="1"/>
</dbReference>
<keyword evidence="4" id="KW-0520">NAD</keyword>
<evidence type="ECO:0000259" key="9">
    <source>
        <dbReference type="Pfam" id="PF02737"/>
    </source>
</evidence>
<evidence type="ECO:0000259" key="8">
    <source>
        <dbReference type="Pfam" id="PF00725"/>
    </source>
</evidence>
<dbReference type="Pfam" id="PF00725">
    <property type="entry name" value="3HCDH"/>
    <property type="match status" value="1"/>
</dbReference>